<dbReference type="GO" id="GO:0020037">
    <property type="term" value="F:heme binding"/>
    <property type="evidence" value="ECO:0007669"/>
    <property type="project" value="InterPro"/>
</dbReference>
<organism evidence="7 8">
    <name type="scientific">Bradyrhizobium betae</name>
    <dbReference type="NCBI Taxonomy" id="244734"/>
    <lineage>
        <taxon>Bacteria</taxon>
        <taxon>Pseudomonadati</taxon>
        <taxon>Pseudomonadota</taxon>
        <taxon>Alphaproteobacteria</taxon>
        <taxon>Hyphomicrobiales</taxon>
        <taxon>Nitrobacteraceae</taxon>
        <taxon>Bradyrhizobium</taxon>
    </lineage>
</organism>
<dbReference type="GO" id="GO:0005829">
    <property type="term" value="C:cytosol"/>
    <property type="evidence" value="ECO:0007669"/>
    <property type="project" value="TreeGrafter"/>
</dbReference>
<dbReference type="SUPFAM" id="SSF54909">
    <property type="entry name" value="Dimeric alpha+beta barrel"/>
    <property type="match status" value="1"/>
</dbReference>
<evidence type="ECO:0000256" key="3">
    <source>
        <dbReference type="ARBA" id="ARBA00022723"/>
    </source>
</evidence>
<dbReference type="AlphaFoldDB" id="A0A4Q1VC23"/>
<evidence type="ECO:0000256" key="1">
    <source>
        <dbReference type="ARBA" id="ARBA00001970"/>
    </source>
</evidence>
<dbReference type="InterPro" id="IPR006314">
    <property type="entry name" value="Dyp_peroxidase"/>
</dbReference>
<dbReference type="InterPro" id="IPR049509">
    <property type="entry name" value="DyP_N"/>
</dbReference>
<evidence type="ECO:0000256" key="5">
    <source>
        <dbReference type="ARBA" id="ARBA00023004"/>
    </source>
</evidence>
<comment type="cofactor">
    <cofactor evidence="1">
        <name>heme b</name>
        <dbReference type="ChEBI" id="CHEBI:60344"/>
    </cofactor>
</comment>
<comment type="caution">
    <text evidence="7">The sequence shown here is derived from an EMBL/GenBank/DDBJ whole genome shotgun (WGS) entry which is preliminary data.</text>
</comment>
<evidence type="ECO:0000259" key="6">
    <source>
        <dbReference type="Pfam" id="PF21105"/>
    </source>
</evidence>
<keyword evidence="5" id="KW-0408">Iron</keyword>
<dbReference type="NCBIfam" id="TIGR01413">
    <property type="entry name" value="Dyp_perox_fam"/>
    <property type="match status" value="1"/>
</dbReference>
<dbReference type="Pfam" id="PF21105">
    <property type="entry name" value="DyP_N"/>
    <property type="match status" value="1"/>
</dbReference>
<dbReference type="PROSITE" id="PS51404">
    <property type="entry name" value="DYP_PEROXIDASE"/>
    <property type="match status" value="1"/>
</dbReference>
<keyword evidence="3" id="KW-0479">Metal-binding</keyword>
<sequence>MAAPSAAGDLDRNDIQGMAMRPYRFPFAHYHVLNVSDSAKARRWFSGVAGRCTTVAGLDASPSQAFNVALSWQGLSAIGVPEATLSSFSQEFQQGMAARADRLGDVGDSAPARWDPPFNERVHVLVAVSAMTAADRDTASTALLSDLRDNGLTATGAIDAKLLAGPDGKLAPIEHFGYRDGITEPTIEGSGEPALPGAGVPDAAGWRALRAGEFVLGQPDETGAVPDLPIPASFSGNGSFVVLRKLHQHVWAFRNYLRSHATDDADVALLAAKMMGRWQSGAPLALTAKQDDPALAADPKRNNDFTYLDDLQGTSCPVGAHVRRLNPRSGLTGPNGASVHRHRLLRQGLPYGSRLPADATADDGAERGAVMLLVNADIARQFEFVQKVWINDGGFAGLENEKDPMIGSNDGSGTFTIPRVDPPRRRLKSLPAFVSTRGGEYFFLPGITALRSFAGSPADTAS</sequence>
<dbReference type="GO" id="GO:0046872">
    <property type="term" value="F:metal ion binding"/>
    <property type="evidence" value="ECO:0007669"/>
    <property type="project" value="UniProtKB-KW"/>
</dbReference>
<feature type="domain" description="DyP dimeric alpha+beta barrel" evidence="6">
    <location>
        <begin position="60"/>
        <end position="141"/>
    </location>
</feature>
<proteinExistence type="predicted"/>
<dbReference type="InterPro" id="IPR011008">
    <property type="entry name" value="Dimeric_a/b-barrel"/>
</dbReference>
<accession>A0A4Q1VC23</accession>
<dbReference type="Proteomes" id="UP000290819">
    <property type="component" value="Unassembled WGS sequence"/>
</dbReference>
<evidence type="ECO:0000256" key="2">
    <source>
        <dbReference type="ARBA" id="ARBA00022559"/>
    </source>
</evidence>
<evidence type="ECO:0000313" key="7">
    <source>
        <dbReference type="EMBL" id="RXT49122.1"/>
    </source>
</evidence>
<keyword evidence="8" id="KW-1185">Reference proteome</keyword>
<evidence type="ECO:0000256" key="4">
    <source>
        <dbReference type="ARBA" id="ARBA00023002"/>
    </source>
</evidence>
<protein>
    <recommendedName>
        <fullName evidence="6">DyP dimeric alpha+beta barrel domain-containing protein</fullName>
    </recommendedName>
</protein>
<dbReference type="PANTHER" id="PTHR30521:SF5">
    <property type="entry name" value="BLR4509 PROTEIN"/>
    <property type="match status" value="1"/>
</dbReference>
<dbReference type="GO" id="GO:0004601">
    <property type="term" value="F:peroxidase activity"/>
    <property type="evidence" value="ECO:0007669"/>
    <property type="project" value="UniProtKB-KW"/>
</dbReference>
<dbReference type="EMBL" id="MZXW01000016">
    <property type="protein sequence ID" value="RXT49122.1"/>
    <property type="molecule type" value="Genomic_DNA"/>
</dbReference>
<keyword evidence="2" id="KW-0575">Peroxidase</keyword>
<keyword evidence="4" id="KW-0560">Oxidoreductase</keyword>
<evidence type="ECO:0000313" key="8">
    <source>
        <dbReference type="Proteomes" id="UP000290819"/>
    </source>
</evidence>
<gene>
    <name evidence="7" type="ORF">B5V03_14780</name>
</gene>
<reference evidence="7 8" key="1">
    <citation type="submission" date="2017-03" db="EMBL/GenBank/DDBJ databases">
        <authorList>
            <person name="Safronova V.I."/>
            <person name="Sazanova A.L."/>
            <person name="Chirak E.R."/>
        </authorList>
    </citation>
    <scope>NUCLEOTIDE SEQUENCE [LARGE SCALE GENOMIC DNA]</scope>
    <source>
        <strain evidence="7 8">Opo-243</strain>
    </source>
</reference>
<dbReference type="RefSeq" id="WP_206736147.1">
    <property type="nucleotide sequence ID" value="NZ_MZXW01000016.1"/>
</dbReference>
<dbReference type="PANTHER" id="PTHR30521">
    <property type="entry name" value="DEFERROCHELATASE/PEROXIDASE"/>
    <property type="match status" value="1"/>
</dbReference>
<name>A0A4Q1VC23_9BRAD</name>